<evidence type="ECO:0000313" key="4">
    <source>
        <dbReference type="EMBL" id="RTJ97545.1"/>
    </source>
</evidence>
<evidence type="ECO:0000313" key="7">
    <source>
        <dbReference type="Proteomes" id="UP000288507"/>
    </source>
</evidence>
<gene>
    <name evidence="3" type="ORF">C3H42_09435</name>
    <name evidence="4" type="ORF">C3H48_08570</name>
    <name evidence="2" type="ORF">C3H57_09450</name>
</gene>
<dbReference type="EMBL" id="PRBV01000020">
    <property type="protein sequence ID" value="RTJ78039.1"/>
    <property type="molecule type" value="Genomic_DNA"/>
</dbReference>
<dbReference type="EMBL" id="PRCK01000028">
    <property type="protein sequence ID" value="RTJ93827.1"/>
    <property type="molecule type" value="Genomic_DNA"/>
</dbReference>
<dbReference type="Proteomes" id="UP000287237">
    <property type="component" value="Unassembled WGS sequence"/>
</dbReference>
<evidence type="ECO:0000313" key="6">
    <source>
        <dbReference type="Proteomes" id="UP000287237"/>
    </source>
</evidence>
<name>A0A1E7NMB6_CAMJU</name>
<evidence type="ECO:0000313" key="3">
    <source>
        <dbReference type="EMBL" id="RTJ93827.1"/>
    </source>
</evidence>
<feature type="transmembrane region" description="Helical" evidence="1">
    <location>
        <begin position="110"/>
        <end position="138"/>
    </location>
</feature>
<organism evidence="4 5">
    <name type="scientific">Campylobacter jejuni</name>
    <dbReference type="NCBI Taxonomy" id="197"/>
    <lineage>
        <taxon>Bacteria</taxon>
        <taxon>Pseudomonadati</taxon>
        <taxon>Campylobacterota</taxon>
        <taxon>Epsilonproteobacteria</taxon>
        <taxon>Campylobacterales</taxon>
        <taxon>Campylobacteraceae</taxon>
        <taxon>Campylobacter</taxon>
    </lineage>
</organism>
<feature type="transmembrane region" description="Helical" evidence="1">
    <location>
        <begin position="75"/>
        <end position="98"/>
    </location>
</feature>
<feature type="transmembrane region" description="Helical" evidence="1">
    <location>
        <begin position="45"/>
        <end position="69"/>
    </location>
</feature>
<accession>A0A1E7NMB6</accession>
<comment type="caution">
    <text evidence="4">The sequence shown here is derived from an EMBL/GenBank/DDBJ whole genome shotgun (WGS) entry which is preliminary data.</text>
</comment>
<keyword evidence="1" id="KW-0472">Membrane</keyword>
<reference evidence="5 6" key="1">
    <citation type="journal article" date="2019" name="Appl. Environ. Microbiol.">
        <title>Population genetics and characterization of Campylobacter jejuni isolates in western jackdaws and game birds in Finland.</title>
        <authorList>
            <person name="Kovanen S."/>
            <person name="Rossi M."/>
            <person name="Pohja-Mykra M."/>
            <person name="Nieminen T."/>
            <person name="Raunio-Saarnisto M."/>
            <person name="Sauvala M."/>
            <person name="Fredriksson-Ahomaa M."/>
            <person name="Hanninen M.L."/>
            <person name="Kivisto R."/>
        </authorList>
    </citation>
    <scope>NUCLEOTIDE SEQUENCE [LARGE SCALE GENOMIC DNA]</scope>
    <source>
        <strain evidence="3 6">CB296</strain>
        <strain evidence="4 5">CB304</strain>
        <strain evidence="2 7">CB313</strain>
    </source>
</reference>
<evidence type="ECO:0000256" key="1">
    <source>
        <dbReference type="SAM" id="Phobius"/>
    </source>
</evidence>
<evidence type="ECO:0000313" key="2">
    <source>
        <dbReference type="EMBL" id="RTJ78039.1"/>
    </source>
</evidence>
<proteinExistence type="predicted"/>
<dbReference type="EMBL" id="PRCE01000106">
    <property type="protein sequence ID" value="RTJ97545.1"/>
    <property type="molecule type" value="Genomic_DNA"/>
</dbReference>
<protein>
    <submittedName>
        <fullName evidence="4">Uncharacterized protein</fullName>
    </submittedName>
</protein>
<keyword evidence="1" id="KW-0812">Transmembrane</keyword>
<dbReference type="Proteomes" id="UP000286791">
    <property type="component" value="Unassembled WGS sequence"/>
</dbReference>
<feature type="transmembrane region" description="Helical" evidence="1">
    <location>
        <begin position="12"/>
        <end position="33"/>
    </location>
</feature>
<keyword evidence="1" id="KW-1133">Transmembrane helix</keyword>
<evidence type="ECO:0000313" key="5">
    <source>
        <dbReference type="Proteomes" id="UP000286791"/>
    </source>
</evidence>
<feature type="transmembrane region" description="Helical" evidence="1">
    <location>
        <begin position="158"/>
        <end position="180"/>
    </location>
</feature>
<dbReference type="Proteomes" id="UP000288507">
    <property type="component" value="Unassembled WGS sequence"/>
</dbReference>
<dbReference type="RefSeq" id="WP_002861575.1">
    <property type="nucleotide sequence ID" value="NZ_CAKJUK010000036.1"/>
</dbReference>
<dbReference type="AlphaFoldDB" id="A0A1E7NMB6"/>
<sequence length="203" mass="24033">MFFAGGDYEPFIYGLSLIAYYFLPLYCLTLLLYKYKPQYVNLTLHIGASALLYLAMWVIFVDTTIISLFEIFQMFLIPIILQIIHLTFILYAIIYTYFDMQKISFTKRLGRYIVSFFIGIGLLILSFVMMYAIGYYISSWCDRYYLKIDERNEAIRTITFYVLVVVFPSIIALLLSYILYKNHKSFFTKILYRILSMIGKDKP</sequence>